<comment type="caution">
    <text evidence="1">The sequence shown here is derived from an EMBL/GenBank/DDBJ whole genome shotgun (WGS) entry which is preliminary data.</text>
</comment>
<gene>
    <name evidence="1" type="primary">RvY_02848</name>
    <name evidence="1" type="synonym">RvY_02848.1</name>
    <name evidence="1" type="ORF">RvY_02848-1</name>
</gene>
<reference evidence="1 2" key="1">
    <citation type="journal article" date="2016" name="Nat. Commun.">
        <title>Extremotolerant tardigrade genome and improved radiotolerance of human cultured cells by tardigrade-unique protein.</title>
        <authorList>
            <person name="Hashimoto T."/>
            <person name="Horikawa D.D."/>
            <person name="Saito Y."/>
            <person name="Kuwahara H."/>
            <person name="Kozuka-Hata H."/>
            <person name="Shin-I T."/>
            <person name="Minakuchi Y."/>
            <person name="Ohishi K."/>
            <person name="Motoyama A."/>
            <person name="Aizu T."/>
            <person name="Enomoto A."/>
            <person name="Kondo K."/>
            <person name="Tanaka S."/>
            <person name="Hara Y."/>
            <person name="Koshikawa S."/>
            <person name="Sagara H."/>
            <person name="Miura T."/>
            <person name="Yokobori S."/>
            <person name="Miyagawa K."/>
            <person name="Suzuki Y."/>
            <person name="Kubo T."/>
            <person name="Oyama M."/>
            <person name="Kohara Y."/>
            <person name="Fujiyama A."/>
            <person name="Arakawa K."/>
            <person name="Katayama T."/>
            <person name="Toyoda A."/>
            <person name="Kunieda T."/>
        </authorList>
    </citation>
    <scope>NUCLEOTIDE SEQUENCE [LARGE SCALE GENOMIC DNA]</scope>
    <source>
        <strain evidence="1 2">YOKOZUNA-1</strain>
    </source>
</reference>
<accession>A0A1D1URU8</accession>
<dbReference type="Proteomes" id="UP000186922">
    <property type="component" value="Unassembled WGS sequence"/>
</dbReference>
<dbReference type="AlphaFoldDB" id="A0A1D1URU8"/>
<proteinExistence type="predicted"/>
<keyword evidence="2" id="KW-1185">Reference proteome</keyword>
<evidence type="ECO:0000313" key="2">
    <source>
        <dbReference type="Proteomes" id="UP000186922"/>
    </source>
</evidence>
<dbReference type="EMBL" id="BDGG01000001">
    <property type="protein sequence ID" value="GAU90432.1"/>
    <property type="molecule type" value="Genomic_DNA"/>
</dbReference>
<sequence>MLPEIWSWLLHAFRVTITHVPGRSQTTVRFPSTNAKRTGVNRLVRVPTNCDSYALETLLTESNDKLLNNGKQFSGKENPVVGEASGKARCQVRVVRTAYAIS</sequence>
<name>A0A1D1URU8_RAMVA</name>
<protein>
    <submittedName>
        <fullName evidence="1">Uncharacterized protein</fullName>
    </submittedName>
</protein>
<organism evidence="1 2">
    <name type="scientific">Ramazzottius varieornatus</name>
    <name type="common">Water bear</name>
    <name type="synonym">Tardigrade</name>
    <dbReference type="NCBI Taxonomy" id="947166"/>
    <lineage>
        <taxon>Eukaryota</taxon>
        <taxon>Metazoa</taxon>
        <taxon>Ecdysozoa</taxon>
        <taxon>Tardigrada</taxon>
        <taxon>Eutardigrada</taxon>
        <taxon>Parachela</taxon>
        <taxon>Hypsibioidea</taxon>
        <taxon>Ramazzottiidae</taxon>
        <taxon>Ramazzottius</taxon>
    </lineage>
</organism>
<evidence type="ECO:0000313" key="1">
    <source>
        <dbReference type="EMBL" id="GAU90432.1"/>
    </source>
</evidence>